<name>A0A6I9P6N3_9TELE</name>
<dbReference type="RefSeq" id="XP_010786224.1">
    <property type="nucleotide sequence ID" value="XM_010787922.1"/>
</dbReference>
<gene>
    <name evidence="3" type="primary">LOC104959997</name>
</gene>
<feature type="region of interest" description="Disordered" evidence="1">
    <location>
        <begin position="62"/>
        <end position="87"/>
    </location>
</feature>
<dbReference type="GeneID" id="104959997"/>
<evidence type="ECO:0000313" key="2">
    <source>
        <dbReference type="Proteomes" id="UP000504611"/>
    </source>
</evidence>
<dbReference type="OrthoDB" id="28045at2759"/>
<sequence length="119" mass="14305">MLSQRLYSLQAIIAQQDSHMELQRASLTERASLPGRHRGNVLLEQEKQRTLALQREELASFHKLQSQHRQEQQRWERERERHRQQVEATEARLRLREEECRRLEVKSPSESWRALVNGK</sequence>
<feature type="compositionally biased region" description="Basic and acidic residues" evidence="1">
    <location>
        <begin position="68"/>
        <end position="87"/>
    </location>
</feature>
<keyword evidence="2" id="KW-1185">Reference proteome</keyword>
<dbReference type="PANTHER" id="PTHR47440:SF1">
    <property type="entry name" value="RHO_RAC GUANINE NUCLEOTIDE EXCHANGE FACTOR 18"/>
    <property type="match status" value="1"/>
</dbReference>
<dbReference type="PANTHER" id="PTHR47440">
    <property type="entry name" value="RIKEN CDNA A430078G23 GENE"/>
    <property type="match status" value="1"/>
</dbReference>
<evidence type="ECO:0000313" key="3">
    <source>
        <dbReference type="RefSeq" id="XP_010786224.1"/>
    </source>
</evidence>
<organism evidence="2 3">
    <name type="scientific">Notothenia coriiceps</name>
    <name type="common">black rockcod</name>
    <dbReference type="NCBI Taxonomy" id="8208"/>
    <lineage>
        <taxon>Eukaryota</taxon>
        <taxon>Metazoa</taxon>
        <taxon>Chordata</taxon>
        <taxon>Craniata</taxon>
        <taxon>Vertebrata</taxon>
        <taxon>Euteleostomi</taxon>
        <taxon>Actinopterygii</taxon>
        <taxon>Neopterygii</taxon>
        <taxon>Teleostei</taxon>
        <taxon>Neoteleostei</taxon>
        <taxon>Acanthomorphata</taxon>
        <taxon>Eupercaria</taxon>
        <taxon>Perciformes</taxon>
        <taxon>Notothenioidei</taxon>
        <taxon>Nototheniidae</taxon>
        <taxon>Notothenia</taxon>
    </lineage>
</organism>
<reference evidence="3" key="1">
    <citation type="submission" date="2025-08" db="UniProtKB">
        <authorList>
            <consortium name="RefSeq"/>
        </authorList>
    </citation>
    <scope>IDENTIFICATION</scope>
    <source>
        <tissue evidence="3">Muscle</tissue>
    </source>
</reference>
<dbReference type="AlphaFoldDB" id="A0A6I9P6N3"/>
<protein>
    <submittedName>
        <fullName evidence="3">Rho guanine nucleotide exchange factor 18-like</fullName>
    </submittedName>
</protein>
<dbReference type="KEGG" id="ncc:104959997"/>
<dbReference type="InterPro" id="IPR053089">
    <property type="entry name" value="Rho_GEF18"/>
</dbReference>
<accession>A0A6I9P6N3</accession>
<proteinExistence type="predicted"/>
<evidence type="ECO:0000256" key="1">
    <source>
        <dbReference type="SAM" id="MobiDB-lite"/>
    </source>
</evidence>
<dbReference type="Proteomes" id="UP000504611">
    <property type="component" value="Unplaced"/>
</dbReference>